<keyword evidence="16" id="KW-1185">Reference proteome</keyword>
<dbReference type="PANTHER" id="PTHR24216:SF64">
    <property type="entry name" value="PAXILLIN"/>
    <property type="match status" value="1"/>
</dbReference>
<proteinExistence type="inferred from homology"/>
<dbReference type="GO" id="GO:0046872">
    <property type="term" value="F:metal ion binding"/>
    <property type="evidence" value="ECO:0007669"/>
    <property type="project" value="UniProtKB-KW"/>
</dbReference>
<protein>
    <recommendedName>
        <fullName evidence="14">LIM zinc-binding domain-containing protein</fullName>
    </recommendedName>
</protein>
<feature type="region of interest" description="Disordered" evidence="13">
    <location>
        <begin position="155"/>
        <end position="176"/>
    </location>
</feature>
<evidence type="ECO:0000256" key="6">
    <source>
        <dbReference type="ARBA" id="ARBA00022737"/>
    </source>
</evidence>
<dbReference type="GO" id="GO:0007179">
    <property type="term" value="P:transforming growth factor beta receptor signaling pathway"/>
    <property type="evidence" value="ECO:0007669"/>
    <property type="project" value="TreeGrafter"/>
</dbReference>
<evidence type="ECO:0000313" key="16">
    <source>
        <dbReference type="Proteomes" id="UP000472264"/>
    </source>
</evidence>
<dbReference type="PANTHER" id="PTHR24216">
    <property type="entry name" value="PAXILLIN-RELATED"/>
    <property type="match status" value="1"/>
</dbReference>
<evidence type="ECO:0000256" key="7">
    <source>
        <dbReference type="ARBA" id="ARBA00022833"/>
    </source>
</evidence>
<keyword evidence="3" id="KW-0963">Cytoplasm</keyword>
<dbReference type="GO" id="GO:0005856">
    <property type="term" value="C:cytoskeleton"/>
    <property type="evidence" value="ECO:0007669"/>
    <property type="project" value="UniProtKB-SubCell"/>
</dbReference>
<keyword evidence="5 12" id="KW-0479">Metal-binding</keyword>
<dbReference type="FunFam" id="2.10.110.10:FF:000018">
    <property type="entry name" value="Paxillin isoform 1"/>
    <property type="match status" value="1"/>
</dbReference>
<evidence type="ECO:0000256" key="2">
    <source>
        <dbReference type="ARBA" id="ARBA00004246"/>
    </source>
</evidence>
<feature type="domain" description="LIM zinc-binding" evidence="14">
    <location>
        <begin position="405"/>
        <end position="464"/>
    </location>
</feature>
<name>A0A665TN44_ECHNA</name>
<dbReference type="GO" id="GO:0034446">
    <property type="term" value="P:substrate adhesion-dependent cell spreading"/>
    <property type="evidence" value="ECO:0007669"/>
    <property type="project" value="TreeGrafter"/>
</dbReference>
<keyword evidence="7 12" id="KW-0862">Zinc</keyword>
<evidence type="ECO:0000256" key="1">
    <source>
        <dbReference type="ARBA" id="ARBA00004245"/>
    </source>
</evidence>
<dbReference type="PROSITE" id="PS00478">
    <property type="entry name" value="LIM_DOMAIN_1"/>
    <property type="match status" value="3"/>
</dbReference>
<dbReference type="SUPFAM" id="SSF57716">
    <property type="entry name" value="Glucocorticoid receptor-like (DNA-binding domain)"/>
    <property type="match status" value="5"/>
</dbReference>
<dbReference type="AlphaFoldDB" id="A0A665TN44"/>
<feature type="compositionally biased region" description="Low complexity" evidence="13">
    <location>
        <begin position="65"/>
        <end position="78"/>
    </location>
</feature>
<evidence type="ECO:0000256" key="9">
    <source>
        <dbReference type="ARBA" id="ARBA00023038"/>
    </source>
</evidence>
<keyword evidence="4" id="KW-0597">Phosphoprotein</keyword>
<dbReference type="Pfam" id="PF03535">
    <property type="entry name" value="Paxillin"/>
    <property type="match status" value="1"/>
</dbReference>
<dbReference type="InterPro" id="IPR001781">
    <property type="entry name" value="Znf_LIM"/>
</dbReference>
<evidence type="ECO:0000256" key="13">
    <source>
        <dbReference type="SAM" id="MobiDB-lite"/>
    </source>
</evidence>
<evidence type="ECO:0000313" key="15">
    <source>
        <dbReference type="Ensembl" id="ENSENLP00000004116.1"/>
    </source>
</evidence>
<feature type="domain" description="LIM zinc-binding" evidence="14">
    <location>
        <begin position="465"/>
        <end position="522"/>
    </location>
</feature>
<comment type="similarity">
    <text evidence="11">Belongs to the paxillin family.</text>
</comment>
<dbReference type="Proteomes" id="UP000472264">
    <property type="component" value="Chromosome 5"/>
</dbReference>
<feature type="compositionally biased region" description="Low complexity" evidence="13">
    <location>
        <begin position="220"/>
        <end position="231"/>
    </location>
</feature>
<dbReference type="FunFam" id="2.10.110.10:FF:000012">
    <property type="entry name" value="Paxillin isoform 1"/>
    <property type="match status" value="1"/>
</dbReference>
<keyword evidence="9 11" id="KW-0440">LIM domain</keyword>
<evidence type="ECO:0000256" key="12">
    <source>
        <dbReference type="PROSITE-ProRule" id="PRU00125"/>
    </source>
</evidence>
<sequence>NDKYEHMYLVSTTSHISKRPLFLSDEPAYSFPVGEQTHQDICSPPPPTAPEKTLNGLDETETFNSSQRSPWSRDSSSPTQPAGEEDHVYSFPNKQKNSESSAAAMNSSLGSNLSELDRLLLELNAVQQSTPAFPTEEEAAPPLPASSVIHHIHENGVSTGKVPPPVMEKPKRTTAARGIEDVRPSVESLLDELESSVPSPIPTPLVVSGEQTDGQEETPAQQQARMSASSATRELDELMASLSDFKIQSQGKTSPTAAPKPANKLDNMLGSLQSDLNRLGVQTVAKGVCGACKKPIVGQVVTAMGRTWHPEHFVCTHCQDEIGSRNFFERDGQPYCEKDYHNLFSPRCHYCNGPILDKVVTALDKTWHPEHFFCAQCGAFFGPEGFHEKDGKAFCRKDYFEMFAPKCGGCAHAILENYISALNSLWHPECFVCRECFTPFINGSFFDHDGQPYCEAHYHERRGSLCSGCQKPITGRCITAMGKKFHPEHFVCAFCLKQLNKGTFKEQNDKPYCHSCFIKLFS</sequence>
<organism evidence="15 16">
    <name type="scientific">Echeneis naucrates</name>
    <name type="common">Live sharksucker</name>
    <dbReference type="NCBI Taxonomy" id="173247"/>
    <lineage>
        <taxon>Eukaryota</taxon>
        <taxon>Metazoa</taxon>
        <taxon>Chordata</taxon>
        <taxon>Craniata</taxon>
        <taxon>Vertebrata</taxon>
        <taxon>Euteleostomi</taxon>
        <taxon>Actinopterygii</taxon>
        <taxon>Neopterygii</taxon>
        <taxon>Teleostei</taxon>
        <taxon>Neoteleostei</taxon>
        <taxon>Acanthomorphata</taxon>
        <taxon>Carangaria</taxon>
        <taxon>Carangiformes</taxon>
        <taxon>Echeneidae</taxon>
        <taxon>Echeneis</taxon>
    </lineage>
</organism>
<keyword evidence="8" id="KW-0965">Cell junction</keyword>
<dbReference type="Gene3D" id="2.10.110.10">
    <property type="entry name" value="Cysteine Rich Protein"/>
    <property type="match status" value="4"/>
</dbReference>
<evidence type="ECO:0000256" key="11">
    <source>
        <dbReference type="PIRNR" id="PIRNR037881"/>
    </source>
</evidence>
<reference evidence="15" key="2">
    <citation type="submission" date="2025-08" db="UniProtKB">
        <authorList>
            <consortium name="Ensembl"/>
        </authorList>
    </citation>
    <scope>IDENTIFICATION</scope>
</reference>
<dbReference type="Ensembl" id="ENSENLT00000004359.1">
    <property type="protein sequence ID" value="ENSENLP00000004116.1"/>
    <property type="gene ID" value="ENSENLG00000002042.1"/>
</dbReference>
<dbReference type="CDD" id="cd09336">
    <property type="entry name" value="LIM1_Paxillin_like"/>
    <property type="match status" value="1"/>
</dbReference>
<dbReference type="PIRSF" id="PIRSF037881">
    <property type="entry name" value="Leupaxin"/>
    <property type="match status" value="1"/>
</dbReference>
<dbReference type="GO" id="GO:0005925">
    <property type="term" value="C:focal adhesion"/>
    <property type="evidence" value="ECO:0007669"/>
    <property type="project" value="UniProtKB-SubCell"/>
</dbReference>
<dbReference type="CDD" id="cd09411">
    <property type="entry name" value="LIM4_Paxillin"/>
    <property type="match status" value="1"/>
</dbReference>
<dbReference type="FunFam" id="2.10.110.10:FF:000009">
    <property type="entry name" value="Paxillin isoform 1"/>
    <property type="match status" value="1"/>
</dbReference>
<evidence type="ECO:0000256" key="8">
    <source>
        <dbReference type="ARBA" id="ARBA00022949"/>
    </source>
</evidence>
<evidence type="ECO:0000256" key="3">
    <source>
        <dbReference type="ARBA" id="ARBA00022490"/>
    </source>
</evidence>
<dbReference type="Pfam" id="PF00412">
    <property type="entry name" value="LIM"/>
    <property type="match status" value="4"/>
</dbReference>
<reference evidence="15" key="3">
    <citation type="submission" date="2025-09" db="UniProtKB">
        <authorList>
            <consortium name="Ensembl"/>
        </authorList>
    </citation>
    <scope>IDENTIFICATION</scope>
</reference>
<gene>
    <name evidence="15" type="primary">pxn</name>
</gene>
<dbReference type="FunFam" id="2.10.110.10:FF:000008">
    <property type="entry name" value="Paxillin isoform 1"/>
    <property type="match status" value="1"/>
</dbReference>
<feature type="domain" description="LIM zinc-binding" evidence="14">
    <location>
        <begin position="347"/>
        <end position="404"/>
    </location>
</feature>
<feature type="domain" description="LIM zinc-binding" evidence="14">
    <location>
        <begin position="287"/>
        <end position="346"/>
    </location>
</feature>
<dbReference type="InterPro" id="IPR017305">
    <property type="entry name" value="Tgfb1i1/Leupaxin/TGFB1I1"/>
</dbReference>
<evidence type="ECO:0000256" key="5">
    <source>
        <dbReference type="ARBA" id="ARBA00022723"/>
    </source>
</evidence>
<accession>A0A665TN44</accession>
<feature type="region of interest" description="Disordered" evidence="13">
    <location>
        <begin position="33"/>
        <end position="106"/>
    </location>
</feature>
<dbReference type="InterPro" id="IPR047075">
    <property type="entry name" value="Paxillin_TGFB1I1_LIM_dom1"/>
</dbReference>
<dbReference type="PROSITE" id="PS50023">
    <property type="entry name" value="LIM_DOMAIN_2"/>
    <property type="match status" value="4"/>
</dbReference>
<comment type="subcellular location">
    <subcellularLocation>
        <location evidence="2">Cell junction</location>
        <location evidence="2">Focal adhesion</location>
    </subcellularLocation>
    <subcellularLocation>
        <location evidence="1">Cytoplasm</location>
        <location evidence="1">Cytoskeleton</location>
    </subcellularLocation>
</comment>
<keyword evidence="6" id="KW-0677">Repeat</keyword>
<dbReference type="InterPro" id="IPR001904">
    <property type="entry name" value="Paxillin_Lim_dom4"/>
</dbReference>
<evidence type="ECO:0000256" key="10">
    <source>
        <dbReference type="ARBA" id="ARBA00023212"/>
    </source>
</evidence>
<keyword evidence="10" id="KW-0206">Cytoskeleton</keyword>
<feature type="region of interest" description="Disordered" evidence="13">
    <location>
        <begin position="193"/>
        <end position="232"/>
    </location>
</feature>
<evidence type="ECO:0000259" key="14">
    <source>
        <dbReference type="PROSITE" id="PS50023"/>
    </source>
</evidence>
<reference evidence="15" key="1">
    <citation type="submission" date="2021-04" db="EMBL/GenBank/DDBJ databases">
        <authorList>
            <consortium name="Wellcome Sanger Institute Data Sharing"/>
        </authorList>
    </citation>
    <scope>NUCLEOTIDE SEQUENCE [LARGE SCALE GENOMIC DNA]</scope>
</reference>
<evidence type="ECO:0000256" key="4">
    <source>
        <dbReference type="ARBA" id="ARBA00022553"/>
    </source>
</evidence>
<dbReference type="CDD" id="cd09337">
    <property type="entry name" value="LIM2_Paxillin_like"/>
    <property type="match status" value="1"/>
</dbReference>
<dbReference type="CDD" id="cd09409">
    <property type="entry name" value="LIM3_Paxillin"/>
    <property type="match status" value="1"/>
</dbReference>
<dbReference type="SMART" id="SM00132">
    <property type="entry name" value="LIM"/>
    <property type="match status" value="4"/>
</dbReference>
<dbReference type="GO" id="GO:0043542">
    <property type="term" value="P:endothelial cell migration"/>
    <property type="evidence" value="ECO:0007669"/>
    <property type="project" value="TreeGrafter"/>
</dbReference>